<feature type="region of interest" description="Disordered" evidence="1">
    <location>
        <begin position="1"/>
        <end position="188"/>
    </location>
</feature>
<evidence type="ECO:0000256" key="1">
    <source>
        <dbReference type="SAM" id="MobiDB-lite"/>
    </source>
</evidence>
<sequence length="388" mass="41926">MSKTQSSKVQATKKPQPAKASAKAAVIKPLPKKQTSASKAKANSPAALAEEKRAAQKAKIDKVLSKVPPPANLPSNSKAQAATQQTPPKGKKVTVEEEEDVDAPKSSSARKAAAQHKSSLNEIQELEARLTAARAAATAQAEESDHGEDGGSDTDDDSEDDGDSQREKPEGEAGRSGKGSKKGFNLEKAMRLPGSLYTRVQARFGTARSTLDVLKIDVMAQTWKKLDQDDKDECYAILRDKYPEVFTKDKFPQLWPLKVLVQNAYANARHAEKRRIKNGGVLPPKKKRRTAKEPEVEDDVLQEEEVPAGAEEQQGGVDGEQLFDEPMPSGEDEDDMYADPTPEDIPTTPAPELSEDLRQLLLKNPALAALIEPSKLAAFTAASANTTA</sequence>
<dbReference type="AlphaFoldDB" id="A0A4Y7SZP4"/>
<feature type="compositionally biased region" description="Low complexity" evidence="1">
    <location>
        <begin position="104"/>
        <end position="118"/>
    </location>
</feature>
<protein>
    <submittedName>
        <fullName evidence="2">Uncharacterized protein</fullName>
    </submittedName>
</protein>
<feature type="compositionally biased region" description="Basic and acidic residues" evidence="1">
    <location>
        <begin position="163"/>
        <end position="175"/>
    </location>
</feature>
<organism evidence="2 3">
    <name type="scientific">Coprinellus micaceus</name>
    <name type="common">Glistening ink-cap mushroom</name>
    <name type="synonym">Coprinus micaceus</name>
    <dbReference type="NCBI Taxonomy" id="71717"/>
    <lineage>
        <taxon>Eukaryota</taxon>
        <taxon>Fungi</taxon>
        <taxon>Dikarya</taxon>
        <taxon>Basidiomycota</taxon>
        <taxon>Agaricomycotina</taxon>
        <taxon>Agaricomycetes</taxon>
        <taxon>Agaricomycetidae</taxon>
        <taxon>Agaricales</taxon>
        <taxon>Agaricineae</taxon>
        <taxon>Psathyrellaceae</taxon>
        <taxon>Coprinellus</taxon>
    </lineage>
</organism>
<accession>A0A4Y7SZP4</accession>
<feature type="region of interest" description="Disordered" evidence="1">
    <location>
        <begin position="275"/>
        <end position="355"/>
    </location>
</feature>
<dbReference type="Proteomes" id="UP000298030">
    <property type="component" value="Unassembled WGS sequence"/>
</dbReference>
<comment type="caution">
    <text evidence="2">The sequence shown here is derived from an EMBL/GenBank/DDBJ whole genome shotgun (WGS) entry which is preliminary data.</text>
</comment>
<feature type="compositionally biased region" description="Low complexity" evidence="1">
    <location>
        <begin position="8"/>
        <end position="28"/>
    </location>
</feature>
<dbReference type="EMBL" id="QPFP01000046">
    <property type="protein sequence ID" value="TEB26699.1"/>
    <property type="molecule type" value="Genomic_DNA"/>
</dbReference>
<feature type="compositionally biased region" description="Basic and acidic residues" evidence="1">
    <location>
        <begin position="49"/>
        <end position="64"/>
    </location>
</feature>
<feature type="compositionally biased region" description="Low complexity" evidence="1">
    <location>
        <begin position="129"/>
        <end position="141"/>
    </location>
</feature>
<dbReference type="OrthoDB" id="3271097at2759"/>
<evidence type="ECO:0000313" key="3">
    <source>
        <dbReference type="Proteomes" id="UP000298030"/>
    </source>
</evidence>
<evidence type="ECO:0000313" key="2">
    <source>
        <dbReference type="EMBL" id="TEB26699.1"/>
    </source>
</evidence>
<keyword evidence="3" id="KW-1185">Reference proteome</keyword>
<gene>
    <name evidence="2" type="ORF">FA13DRAFT_1713054</name>
</gene>
<feature type="compositionally biased region" description="Polar residues" evidence="1">
    <location>
        <begin position="73"/>
        <end position="87"/>
    </location>
</feature>
<feature type="compositionally biased region" description="Low complexity" evidence="1">
    <location>
        <begin position="36"/>
        <end position="48"/>
    </location>
</feature>
<name>A0A4Y7SZP4_COPMI</name>
<feature type="compositionally biased region" description="Acidic residues" evidence="1">
    <location>
        <begin position="150"/>
        <end position="162"/>
    </location>
</feature>
<proteinExistence type="predicted"/>
<feature type="compositionally biased region" description="Acidic residues" evidence="1">
    <location>
        <begin position="295"/>
        <end position="306"/>
    </location>
</feature>
<reference evidence="2 3" key="1">
    <citation type="journal article" date="2019" name="Nat. Ecol. Evol.">
        <title>Megaphylogeny resolves global patterns of mushroom evolution.</title>
        <authorList>
            <person name="Varga T."/>
            <person name="Krizsan K."/>
            <person name="Foldi C."/>
            <person name="Dima B."/>
            <person name="Sanchez-Garcia M."/>
            <person name="Sanchez-Ramirez S."/>
            <person name="Szollosi G.J."/>
            <person name="Szarkandi J.G."/>
            <person name="Papp V."/>
            <person name="Albert L."/>
            <person name="Andreopoulos W."/>
            <person name="Angelini C."/>
            <person name="Antonin V."/>
            <person name="Barry K.W."/>
            <person name="Bougher N.L."/>
            <person name="Buchanan P."/>
            <person name="Buyck B."/>
            <person name="Bense V."/>
            <person name="Catcheside P."/>
            <person name="Chovatia M."/>
            <person name="Cooper J."/>
            <person name="Damon W."/>
            <person name="Desjardin D."/>
            <person name="Finy P."/>
            <person name="Geml J."/>
            <person name="Haridas S."/>
            <person name="Hughes K."/>
            <person name="Justo A."/>
            <person name="Karasinski D."/>
            <person name="Kautmanova I."/>
            <person name="Kiss B."/>
            <person name="Kocsube S."/>
            <person name="Kotiranta H."/>
            <person name="LaButti K.M."/>
            <person name="Lechner B.E."/>
            <person name="Liimatainen K."/>
            <person name="Lipzen A."/>
            <person name="Lukacs Z."/>
            <person name="Mihaltcheva S."/>
            <person name="Morgado L.N."/>
            <person name="Niskanen T."/>
            <person name="Noordeloos M.E."/>
            <person name="Ohm R.A."/>
            <person name="Ortiz-Santana B."/>
            <person name="Ovrebo C."/>
            <person name="Racz N."/>
            <person name="Riley R."/>
            <person name="Savchenko A."/>
            <person name="Shiryaev A."/>
            <person name="Soop K."/>
            <person name="Spirin V."/>
            <person name="Szebenyi C."/>
            <person name="Tomsovsky M."/>
            <person name="Tulloss R.E."/>
            <person name="Uehling J."/>
            <person name="Grigoriev I.V."/>
            <person name="Vagvolgyi C."/>
            <person name="Papp T."/>
            <person name="Martin F.M."/>
            <person name="Miettinen O."/>
            <person name="Hibbett D.S."/>
            <person name="Nagy L.G."/>
        </authorList>
    </citation>
    <scope>NUCLEOTIDE SEQUENCE [LARGE SCALE GENOMIC DNA]</scope>
    <source>
        <strain evidence="2 3">FP101781</strain>
    </source>
</reference>